<evidence type="ECO:0000313" key="8">
    <source>
        <dbReference type="Proteomes" id="UP001152607"/>
    </source>
</evidence>
<dbReference type="InterPro" id="IPR000073">
    <property type="entry name" value="AB_hydrolase_1"/>
</dbReference>
<dbReference type="PANTHER" id="PTHR10272:SF14">
    <property type="entry name" value="PAF ACETYLHYDROLASE FAMILY PROTEIN"/>
    <property type="match status" value="1"/>
</dbReference>
<evidence type="ECO:0000256" key="3">
    <source>
        <dbReference type="ARBA" id="ARBA00022963"/>
    </source>
</evidence>
<keyword evidence="4" id="KW-0443">Lipid metabolism</keyword>
<dbReference type="SUPFAM" id="SSF53474">
    <property type="entry name" value="alpha/beta-Hydrolases"/>
    <property type="match status" value="1"/>
</dbReference>
<dbReference type="Proteomes" id="UP001152607">
    <property type="component" value="Unassembled WGS sequence"/>
</dbReference>
<evidence type="ECO:0000256" key="1">
    <source>
        <dbReference type="ARBA" id="ARBA00013201"/>
    </source>
</evidence>
<dbReference type="AlphaFoldDB" id="A0A9W4XLB4"/>
<organism evidence="7 8">
    <name type="scientific">Periconia digitata</name>
    <dbReference type="NCBI Taxonomy" id="1303443"/>
    <lineage>
        <taxon>Eukaryota</taxon>
        <taxon>Fungi</taxon>
        <taxon>Dikarya</taxon>
        <taxon>Ascomycota</taxon>
        <taxon>Pezizomycotina</taxon>
        <taxon>Dothideomycetes</taxon>
        <taxon>Pleosporomycetidae</taxon>
        <taxon>Pleosporales</taxon>
        <taxon>Massarineae</taxon>
        <taxon>Periconiaceae</taxon>
        <taxon>Periconia</taxon>
    </lineage>
</organism>
<reference evidence="7" key="1">
    <citation type="submission" date="2023-01" db="EMBL/GenBank/DDBJ databases">
        <authorList>
            <person name="Van Ghelder C."/>
            <person name="Rancurel C."/>
        </authorList>
    </citation>
    <scope>NUCLEOTIDE SEQUENCE</scope>
    <source>
        <strain evidence="7">CNCM I-4278</strain>
    </source>
</reference>
<evidence type="ECO:0000256" key="4">
    <source>
        <dbReference type="ARBA" id="ARBA00023098"/>
    </source>
</evidence>
<feature type="signal peptide" evidence="5">
    <location>
        <begin position="1"/>
        <end position="18"/>
    </location>
</feature>
<evidence type="ECO:0000256" key="5">
    <source>
        <dbReference type="SAM" id="SignalP"/>
    </source>
</evidence>
<dbReference type="Gene3D" id="3.40.50.1820">
    <property type="entry name" value="alpha/beta hydrolase"/>
    <property type="match status" value="1"/>
</dbReference>
<dbReference type="EC" id="3.1.1.47" evidence="1"/>
<keyword evidence="5" id="KW-0732">Signal</keyword>
<gene>
    <name evidence="7" type="ORF">PDIGIT_LOCUS9276</name>
</gene>
<name>A0A9W4XLB4_9PLEO</name>
<protein>
    <recommendedName>
        <fullName evidence="1">1-alkyl-2-acetylglycerophosphocholine esterase</fullName>
        <ecNumber evidence="1">3.1.1.47</ecNumber>
    </recommendedName>
</protein>
<proteinExistence type="predicted"/>
<keyword evidence="2" id="KW-0378">Hydrolase</keyword>
<keyword evidence="8" id="KW-1185">Reference proteome</keyword>
<feature type="domain" description="AB hydrolase-1" evidence="6">
    <location>
        <begin position="118"/>
        <end position="242"/>
    </location>
</feature>
<dbReference type="GO" id="GO:0003847">
    <property type="term" value="F:1-alkyl-2-acetylglycerophosphocholine esterase activity"/>
    <property type="evidence" value="ECO:0007669"/>
    <property type="project" value="UniProtKB-EC"/>
</dbReference>
<dbReference type="OrthoDB" id="2363873at2759"/>
<comment type="caution">
    <text evidence="7">The sequence shown here is derived from an EMBL/GenBank/DDBJ whole genome shotgun (WGS) entry which is preliminary data.</text>
</comment>
<dbReference type="EMBL" id="CAOQHR010000006">
    <property type="protein sequence ID" value="CAI6336184.1"/>
    <property type="molecule type" value="Genomic_DNA"/>
</dbReference>
<dbReference type="InterPro" id="IPR029058">
    <property type="entry name" value="AB_hydrolase_fold"/>
</dbReference>
<evidence type="ECO:0000259" key="6">
    <source>
        <dbReference type="Pfam" id="PF00561"/>
    </source>
</evidence>
<evidence type="ECO:0000313" key="7">
    <source>
        <dbReference type="EMBL" id="CAI6336184.1"/>
    </source>
</evidence>
<feature type="chain" id="PRO_5040845845" description="1-alkyl-2-acetylglycerophosphocholine esterase" evidence="5">
    <location>
        <begin position="19"/>
        <end position="374"/>
    </location>
</feature>
<keyword evidence="3" id="KW-0442">Lipid degradation</keyword>
<accession>A0A9W4XLB4</accession>
<dbReference type="GO" id="GO:0016042">
    <property type="term" value="P:lipid catabolic process"/>
    <property type="evidence" value="ECO:0007669"/>
    <property type="project" value="UniProtKB-KW"/>
</dbReference>
<dbReference type="PANTHER" id="PTHR10272">
    <property type="entry name" value="PLATELET-ACTIVATING FACTOR ACETYLHYDROLASE"/>
    <property type="match status" value="1"/>
</dbReference>
<sequence>MLYLFTLLPLFIASKAEGYDLPTPAGKYNIKLTSGPLVDYSRDGWKSMISVFQPAHCKSVGTIPNMPNETAKILESYTKEYAGSFGNTTVDIDGLFQAARLPVCVGDASSITPVPDSPILLLSPGHGGSRLWFNVLASAIASEGFTVISMDHPGDCRVIEFPDGQLLEKSPLDGSLPPTDELVYLRGNDTTFVIDQLSNASAMAELGLSTFQSDRIAILGHSLGGCTALQVAAHDPRIVAAIDWAGPVVTDLPPSGIAQPVSFVSSENESNWTVDGMEVGWDLIHGPKLWTEIANLEHTGFLDMMNMLKAAGQDPAQFAEVLGTIDPDEQNKIHVAYTTEWLKGAFQGKIGGSLLEGEQPERFPEVRVVKKEGF</sequence>
<evidence type="ECO:0000256" key="2">
    <source>
        <dbReference type="ARBA" id="ARBA00022801"/>
    </source>
</evidence>
<dbReference type="Pfam" id="PF00561">
    <property type="entry name" value="Abhydrolase_1"/>
    <property type="match status" value="1"/>
</dbReference>